<reference evidence="2" key="1">
    <citation type="journal article" date="2019" name="Int. J. Syst. Evol. Microbiol.">
        <title>The Global Catalogue of Microorganisms (GCM) 10K type strain sequencing project: providing services to taxonomists for standard genome sequencing and annotation.</title>
        <authorList>
            <consortium name="The Broad Institute Genomics Platform"/>
            <consortium name="The Broad Institute Genome Sequencing Center for Infectious Disease"/>
            <person name="Wu L."/>
            <person name="Ma J."/>
        </authorList>
    </citation>
    <scope>NUCLEOTIDE SEQUENCE [LARGE SCALE GENOMIC DNA]</scope>
    <source>
        <strain evidence="2">CCM 7435</strain>
    </source>
</reference>
<dbReference type="Pfam" id="PF13578">
    <property type="entry name" value="Methyltransf_24"/>
    <property type="match status" value="1"/>
</dbReference>
<dbReference type="PANTHER" id="PTHR43167:SF1">
    <property type="entry name" value="PUTATIVE (AFU_ORTHOLOGUE AFUA_6G01830)-RELATED"/>
    <property type="match status" value="1"/>
</dbReference>
<evidence type="ECO:0000313" key="1">
    <source>
        <dbReference type="EMBL" id="MFD2139602.1"/>
    </source>
</evidence>
<accession>A0ABW4YTZ2</accession>
<protein>
    <submittedName>
        <fullName evidence="1">O-methyltransferase</fullName>
        <ecNumber evidence="1">2.1.1.-</ecNumber>
    </submittedName>
</protein>
<dbReference type="Gene3D" id="3.40.50.150">
    <property type="entry name" value="Vaccinia Virus protein VP39"/>
    <property type="match status" value="1"/>
</dbReference>
<dbReference type="EC" id="2.1.1.-" evidence="1"/>
<gene>
    <name evidence="1" type="ORF">ACFSNC_04250</name>
</gene>
<dbReference type="EMBL" id="JBHUHD010000001">
    <property type="protein sequence ID" value="MFD2139602.1"/>
    <property type="molecule type" value="Genomic_DNA"/>
</dbReference>
<keyword evidence="2" id="KW-1185">Reference proteome</keyword>
<comment type="caution">
    <text evidence="1">The sequence shown here is derived from an EMBL/GenBank/DDBJ whole genome shotgun (WGS) entry which is preliminary data.</text>
</comment>
<evidence type="ECO:0000313" key="2">
    <source>
        <dbReference type="Proteomes" id="UP001597299"/>
    </source>
</evidence>
<dbReference type="RefSeq" id="WP_213352045.1">
    <property type="nucleotide sequence ID" value="NZ_JAHBGB010000019.1"/>
</dbReference>
<dbReference type="Proteomes" id="UP001597299">
    <property type="component" value="Unassembled WGS sequence"/>
</dbReference>
<organism evidence="1 2">
    <name type="scientific">Ancylobacter oerskovii</name>
    <dbReference type="NCBI Taxonomy" id="459519"/>
    <lineage>
        <taxon>Bacteria</taxon>
        <taxon>Pseudomonadati</taxon>
        <taxon>Pseudomonadota</taxon>
        <taxon>Alphaproteobacteria</taxon>
        <taxon>Hyphomicrobiales</taxon>
        <taxon>Xanthobacteraceae</taxon>
        <taxon>Ancylobacter</taxon>
    </lineage>
</organism>
<keyword evidence="1" id="KW-0489">Methyltransferase</keyword>
<dbReference type="PANTHER" id="PTHR43167">
    <property type="entry name" value="PUTATIVE (AFU_ORTHOLOGUE AFUA_6G01830)-RELATED"/>
    <property type="match status" value="1"/>
</dbReference>
<dbReference type="SUPFAM" id="SSF53335">
    <property type="entry name" value="S-adenosyl-L-methionine-dependent methyltransferases"/>
    <property type="match status" value="1"/>
</dbReference>
<dbReference type="GO" id="GO:0032259">
    <property type="term" value="P:methylation"/>
    <property type="evidence" value="ECO:0007669"/>
    <property type="project" value="UniProtKB-KW"/>
</dbReference>
<dbReference type="InterPro" id="IPR029063">
    <property type="entry name" value="SAM-dependent_MTases_sf"/>
</dbReference>
<sequence length="232" mass="26081">MSAIKFTKKSGVLADLFCSDEFVASGFDEEPIVEKRCRLTNETGEHPLWSGYSTVKNYKNAHSKVRRSNNVRTSSEYGRLYVWLVDRLRAKTVVEFGTAFGASGMYWLSGLKHTGGKLFTYEPNDIWAELAAKNLSAISSNFALIRGTFEHHADRTLSAGSVDIGFIDAIHTKDFVLSQLEILRRYMRPGGIVILDDVNFSDDMRNCWEKVSNENYVKGSLSVSTRIGMIEV</sequence>
<proteinExistence type="predicted"/>
<dbReference type="GO" id="GO:0008168">
    <property type="term" value="F:methyltransferase activity"/>
    <property type="evidence" value="ECO:0007669"/>
    <property type="project" value="UniProtKB-KW"/>
</dbReference>
<name>A0ABW4YTZ2_9HYPH</name>
<keyword evidence="1" id="KW-0808">Transferase</keyword>